<dbReference type="GO" id="GO:0005875">
    <property type="term" value="C:microtubule associated complex"/>
    <property type="evidence" value="ECO:0007669"/>
    <property type="project" value="TreeGrafter"/>
</dbReference>
<organism evidence="9 10">
    <name type="scientific">Coemansia guatemalensis</name>
    <dbReference type="NCBI Taxonomy" id="2761395"/>
    <lineage>
        <taxon>Eukaryota</taxon>
        <taxon>Fungi</taxon>
        <taxon>Fungi incertae sedis</taxon>
        <taxon>Zoopagomycota</taxon>
        <taxon>Kickxellomycotina</taxon>
        <taxon>Kickxellomycetes</taxon>
        <taxon>Kickxellales</taxon>
        <taxon>Kickxellaceae</taxon>
        <taxon>Coemansia</taxon>
    </lineage>
</organism>
<dbReference type="GO" id="GO:0005524">
    <property type="term" value="F:ATP binding"/>
    <property type="evidence" value="ECO:0007669"/>
    <property type="project" value="UniProtKB-UniRule"/>
</dbReference>
<keyword evidence="5" id="KW-0175">Coiled coil</keyword>
<keyword evidence="2" id="KW-0963">Cytoplasm</keyword>
<dbReference type="SUPFAM" id="SSF52540">
    <property type="entry name" value="P-loop containing nucleoside triphosphate hydrolases"/>
    <property type="match status" value="1"/>
</dbReference>
<dbReference type="InterPro" id="IPR001752">
    <property type="entry name" value="Kinesin_motor_dom"/>
</dbReference>
<gene>
    <name evidence="9" type="ORF">H4R20_006577</name>
</gene>
<dbReference type="PROSITE" id="PS00411">
    <property type="entry name" value="KINESIN_MOTOR_1"/>
    <property type="match status" value="1"/>
</dbReference>
<dbReference type="EMBL" id="JANBUO010002947">
    <property type="protein sequence ID" value="KAJ2793308.1"/>
    <property type="molecule type" value="Genomic_DNA"/>
</dbReference>
<keyword evidence="7" id="KW-0493">Microtubule</keyword>
<dbReference type="PANTHER" id="PTHR47969:SF15">
    <property type="entry name" value="CHROMOSOME-ASSOCIATED KINESIN KIF4A-RELATED"/>
    <property type="match status" value="1"/>
</dbReference>
<dbReference type="Gene3D" id="3.40.850.10">
    <property type="entry name" value="Kinesin motor domain"/>
    <property type="match status" value="1"/>
</dbReference>
<evidence type="ECO:0000256" key="1">
    <source>
        <dbReference type="ARBA" id="ARBA00004496"/>
    </source>
</evidence>
<sequence length="432" mass="45572">MYTHNTNVSACNDAERVLPVKVAVRVRPVVVVDNGNSAWAATSRLRSQVTSCIEVLSDTSICISSAAAGSSNGPVKIGGGQNIANGVATGPRTFNFDNAFGPEASQADVYDTAIAPLLTRFVEGYNVTVLAYGQTSSGKTYTMGTGANMTDAPIESIGIVPRALQSLFAWAREGDHGAELRRGLDIRTSFIEVHNETLIDLIAPPQAGGAGSSIVVREDVRGNIQWTGAREAAVASAEEAMAILADGSRVRQTSATSMNAKSSRSHAIYTVTLTQTRARGGSGDRRAESVRVVSKLHFVDLAGSERLDMTQVMGKRQREGISINSGLLALSNVISALSNARHGASAHVPYRDSKLTNMLRDSLGGSAQTLMIACISAVEANAAETANTLKYASRARAITNRGGVHMESAGHTSTEEVESLRATVLRLKGEVR</sequence>
<dbReference type="Pfam" id="PF00225">
    <property type="entry name" value="Kinesin"/>
    <property type="match status" value="1"/>
</dbReference>
<keyword evidence="10" id="KW-1185">Reference proteome</keyword>
<evidence type="ECO:0000256" key="5">
    <source>
        <dbReference type="ARBA" id="ARBA00023054"/>
    </source>
</evidence>
<dbReference type="PROSITE" id="PS50067">
    <property type="entry name" value="KINESIN_MOTOR_2"/>
    <property type="match status" value="1"/>
</dbReference>
<evidence type="ECO:0000256" key="6">
    <source>
        <dbReference type="PROSITE-ProRule" id="PRU00283"/>
    </source>
</evidence>
<dbReference type="GO" id="GO:0008017">
    <property type="term" value="F:microtubule binding"/>
    <property type="evidence" value="ECO:0007669"/>
    <property type="project" value="InterPro"/>
</dbReference>
<accession>A0A9W8HS13</accession>
<evidence type="ECO:0000256" key="3">
    <source>
        <dbReference type="ARBA" id="ARBA00022741"/>
    </source>
</evidence>
<dbReference type="GO" id="GO:0005874">
    <property type="term" value="C:microtubule"/>
    <property type="evidence" value="ECO:0007669"/>
    <property type="project" value="UniProtKB-KW"/>
</dbReference>
<comment type="similarity">
    <text evidence="6 7">Belongs to the TRAFAC class myosin-kinesin ATPase superfamily. Kinesin family.</text>
</comment>
<dbReference type="Proteomes" id="UP001140094">
    <property type="component" value="Unassembled WGS sequence"/>
</dbReference>
<keyword evidence="6 7" id="KW-0505">Motor protein</keyword>
<dbReference type="PRINTS" id="PR00380">
    <property type="entry name" value="KINESINHEAVY"/>
</dbReference>
<comment type="caution">
    <text evidence="9">The sequence shown here is derived from an EMBL/GenBank/DDBJ whole genome shotgun (WGS) entry which is preliminary data.</text>
</comment>
<dbReference type="OrthoDB" id="3176171at2759"/>
<evidence type="ECO:0000256" key="4">
    <source>
        <dbReference type="ARBA" id="ARBA00022840"/>
    </source>
</evidence>
<dbReference type="InterPro" id="IPR027640">
    <property type="entry name" value="Kinesin-like_fam"/>
</dbReference>
<dbReference type="PANTHER" id="PTHR47969">
    <property type="entry name" value="CHROMOSOME-ASSOCIATED KINESIN KIF4A-RELATED"/>
    <property type="match status" value="1"/>
</dbReference>
<reference evidence="9" key="1">
    <citation type="submission" date="2022-07" db="EMBL/GenBank/DDBJ databases">
        <title>Phylogenomic reconstructions and comparative analyses of Kickxellomycotina fungi.</title>
        <authorList>
            <person name="Reynolds N.K."/>
            <person name="Stajich J.E."/>
            <person name="Barry K."/>
            <person name="Grigoriev I.V."/>
            <person name="Crous P."/>
            <person name="Smith M.E."/>
        </authorList>
    </citation>
    <scope>NUCLEOTIDE SEQUENCE</scope>
    <source>
        <strain evidence="9">NRRL 1565</strain>
    </source>
</reference>
<dbReference type="GO" id="GO:0007052">
    <property type="term" value="P:mitotic spindle organization"/>
    <property type="evidence" value="ECO:0007669"/>
    <property type="project" value="TreeGrafter"/>
</dbReference>
<dbReference type="SMART" id="SM00129">
    <property type="entry name" value="KISc"/>
    <property type="match status" value="1"/>
</dbReference>
<evidence type="ECO:0000313" key="10">
    <source>
        <dbReference type="Proteomes" id="UP001140094"/>
    </source>
</evidence>
<dbReference type="GO" id="GO:0051231">
    <property type="term" value="P:spindle elongation"/>
    <property type="evidence" value="ECO:0007669"/>
    <property type="project" value="TreeGrafter"/>
</dbReference>
<dbReference type="InterPro" id="IPR027417">
    <property type="entry name" value="P-loop_NTPase"/>
</dbReference>
<evidence type="ECO:0000256" key="2">
    <source>
        <dbReference type="ARBA" id="ARBA00022490"/>
    </source>
</evidence>
<proteinExistence type="inferred from homology"/>
<dbReference type="InterPro" id="IPR019821">
    <property type="entry name" value="Kinesin_motor_CS"/>
</dbReference>
<feature type="binding site" evidence="6">
    <location>
        <begin position="133"/>
        <end position="140"/>
    </location>
    <ligand>
        <name>ATP</name>
        <dbReference type="ChEBI" id="CHEBI:30616"/>
    </ligand>
</feature>
<evidence type="ECO:0000313" key="9">
    <source>
        <dbReference type="EMBL" id="KAJ2793308.1"/>
    </source>
</evidence>
<feature type="non-terminal residue" evidence="9">
    <location>
        <position position="432"/>
    </location>
</feature>
<comment type="subcellular location">
    <subcellularLocation>
        <location evidence="1">Cytoplasm</location>
    </subcellularLocation>
</comment>
<keyword evidence="4 6" id="KW-0067">ATP-binding</keyword>
<feature type="domain" description="Kinesin motor" evidence="8">
    <location>
        <begin position="19"/>
        <end position="398"/>
    </location>
</feature>
<evidence type="ECO:0000256" key="7">
    <source>
        <dbReference type="RuleBase" id="RU000394"/>
    </source>
</evidence>
<protein>
    <recommendedName>
        <fullName evidence="7">Kinesin-like protein</fullName>
    </recommendedName>
</protein>
<keyword evidence="3 6" id="KW-0547">Nucleotide-binding</keyword>
<dbReference type="GO" id="GO:0005737">
    <property type="term" value="C:cytoplasm"/>
    <property type="evidence" value="ECO:0007669"/>
    <property type="project" value="UniProtKB-SubCell"/>
</dbReference>
<dbReference type="GO" id="GO:0003777">
    <property type="term" value="F:microtubule motor activity"/>
    <property type="evidence" value="ECO:0007669"/>
    <property type="project" value="InterPro"/>
</dbReference>
<dbReference type="AlphaFoldDB" id="A0A9W8HS13"/>
<name>A0A9W8HS13_9FUNG</name>
<dbReference type="GO" id="GO:0007018">
    <property type="term" value="P:microtubule-based movement"/>
    <property type="evidence" value="ECO:0007669"/>
    <property type="project" value="InterPro"/>
</dbReference>
<dbReference type="InterPro" id="IPR036961">
    <property type="entry name" value="Kinesin_motor_dom_sf"/>
</dbReference>
<evidence type="ECO:0000259" key="8">
    <source>
        <dbReference type="PROSITE" id="PS50067"/>
    </source>
</evidence>